<evidence type="ECO:0000313" key="2">
    <source>
        <dbReference type="Proteomes" id="UP000185639"/>
    </source>
</evidence>
<accession>A0A1N7KZE3</accession>
<gene>
    <name evidence="1" type="ORF">SAMN05421686_103174</name>
</gene>
<organism evidence="1 2">
    <name type="scientific">Thalassolituus maritimus</name>
    <dbReference type="NCBI Taxonomy" id="484498"/>
    <lineage>
        <taxon>Bacteria</taxon>
        <taxon>Pseudomonadati</taxon>
        <taxon>Pseudomonadota</taxon>
        <taxon>Gammaproteobacteria</taxon>
        <taxon>Oceanospirillales</taxon>
        <taxon>Oceanospirillaceae</taxon>
        <taxon>Thalassolituus</taxon>
    </lineage>
</organism>
<dbReference type="STRING" id="484498.SAMN05421686_103174"/>
<dbReference type="Proteomes" id="UP000185639">
    <property type="component" value="Unassembled WGS sequence"/>
</dbReference>
<sequence>MKVSDVSISMFEKLLRESVFPEYSAVANAEEGEQVHIYSSEYLPVATSRYPLSFKVTARSVSHGELLKKVTPESITSVLGTFRESLTDAEECVFQITKYSTHIEQETGAFRLWCEVNLSNLNSEIVKNSW</sequence>
<reference evidence="2" key="1">
    <citation type="submission" date="2017-01" db="EMBL/GenBank/DDBJ databases">
        <authorList>
            <person name="Varghese N."/>
            <person name="Submissions S."/>
        </authorList>
    </citation>
    <scope>NUCLEOTIDE SEQUENCE [LARGE SCALE GENOMIC DNA]</scope>
    <source>
        <strain evidence="2">DSM 24913</strain>
    </source>
</reference>
<keyword evidence="2" id="KW-1185">Reference proteome</keyword>
<evidence type="ECO:0000313" key="1">
    <source>
        <dbReference type="EMBL" id="SIS66770.1"/>
    </source>
</evidence>
<dbReference type="EMBL" id="FTOH01000003">
    <property type="protein sequence ID" value="SIS66770.1"/>
    <property type="molecule type" value="Genomic_DNA"/>
</dbReference>
<name>A0A1N7KZE3_9GAMM</name>
<protein>
    <recommendedName>
        <fullName evidence="3">DUF3168 domain-containing protein</fullName>
    </recommendedName>
</protein>
<evidence type="ECO:0008006" key="3">
    <source>
        <dbReference type="Google" id="ProtNLM"/>
    </source>
</evidence>
<dbReference type="RefSeq" id="WP_139325760.1">
    <property type="nucleotide sequence ID" value="NZ_FTOH01000003.1"/>
</dbReference>
<dbReference type="AlphaFoldDB" id="A0A1N7KZE3"/>
<proteinExistence type="predicted"/>